<dbReference type="InterPro" id="IPR001137">
    <property type="entry name" value="Glyco_hydro_11"/>
</dbReference>
<comment type="catalytic activity">
    <reaction evidence="1 10">
        <text>Endohydrolysis of (1-&gt;4)-beta-D-xylosidic linkages in xylans.</text>
        <dbReference type="EC" id="3.2.1.8"/>
    </reaction>
</comment>
<evidence type="ECO:0000256" key="3">
    <source>
        <dbReference type="ARBA" id="ARBA00012590"/>
    </source>
</evidence>
<feature type="chain" id="PRO_5012575932" description="endo-1,4-beta-xylanase" evidence="12">
    <location>
        <begin position="20"/>
        <end position="433"/>
    </location>
</feature>
<dbReference type="InterPro" id="IPR000254">
    <property type="entry name" value="CBD"/>
</dbReference>
<dbReference type="GO" id="GO:0031176">
    <property type="term" value="F:endo-1,4-beta-xylanase activity"/>
    <property type="evidence" value="ECO:0007669"/>
    <property type="project" value="UniProtKB-UniRule"/>
</dbReference>
<evidence type="ECO:0000259" key="14">
    <source>
        <dbReference type="PROSITE" id="PS51761"/>
    </source>
</evidence>
<dbReference type="UniPathway" id="UPA00114"/>
<reference evidence="15 16" key="2">
    <citation type="submission" date="2016-08" db="EMBL/GenBank/DDBJ databases">
        <title>Pervasive Adenine N6-methylation of Active Genes in Fungi.</title>
        <authorList>
            <consortium name="DOE Joint Genome Institute"/>
            <person name="Mondo S.J."/>
            <person name="Dannebaum R.O."/>
            <person name="Kuo R.C."/>
            <person name="Labutti K."/>
            <person name="Haridas S."/>
            <person name="Kuo A."/>
            <person name="Salamov A."/>
            <person name="Ahrendt S.R."/>
            <person name="Lipzen A."/>
            <person name="Sullivan W."/>
            <person name="Andreopoulos W.B."/>
            <person name="Clum A."/>
            <person name="Lindquist E."/>
            <person name="Daum C."/>
            <person name="Ramamoorthy G.K."/>
            <person name="Gryganskyi A."/>
            <person name="Culley D."/>
            <person name="Magnuson J.K."/>
            <person name="James T.Y."/>
            <person name="O'Malley M.A."/>
            <person name="Stajich J.E."/>
            <person name="Spatafora J.W."/>
            <person name="Visel A."/>
            <person name="Grigoriev I.V."/>
        </authorList>
    </citation>
    <scope>NUCLEOTIDE SEQUENCE [LARGE SCALE GENOMIC DNA]</scope>
    <source>
        <strain evidence="15 16">S4</strain>
    </source>
</reference>
<dbReference type="Gene3D" id="2.60.120.180">
    <property type="match status" value="1"/>
</dbReference>
<evidence type="ECO:0000256" key="12">
    <source>
        <dbReference type="SAM" id="SignalP"/>
    </source>
</evidence>
<dbReference type="SMART" id="SM00236">
    <property type="entry name" value="fCBD"/>
    <property type="match status" value="1"/>
</dbReference>
<evidence type="ECO:0000256" key="1">
    <source>
        <dbReference type="ARBA" id="ARBA00000681"/>
    </source>
</evidence>
<feature type="compositionally biased region" description="Low complexity" evidence="11">
    <location>
        <begin position="344"/>
        <end position="353"/>
    </location>
</feature>
<feature type="active site" description="Proton donor" evidence="10">
    <location>
        <position position="213"/>
    </location>
</feature>
<dbReference type="PRINTS" id="PR00911">
    <property type="entry name" value="GLHYDRLASE11"/>
</dbReference>
<proteinExistence type="inferred from homology"/>
<feature type="domain" description="GH11" evidence="14">
    <location>
        <begin position="34"/>
        <end position="226"/>
    </location>
</feature>
<dbReference type="EMBL" id="MCFG01000034">
    <property type="protein sequence ID" value="ORX85522.1"/>
    <property type="molecule type" value="Genomic_DNA"/>
</dbReference>
<dbReference type="SUPFAM" id="SSF49899">
    <property type="entry name" value="Concanavalin A-like lectins/glucanases"/>
    <property type="match status" value="1"/>
</dbReference>
<dbReference type="PROSITE" id="PS51164">
    <property type="entry name" value="CBM1_2"/>
    <property type="match status" value="1"/>
</dbReference>
<dbReference type="OrthoDB" id="2134412at2759"/>
<organism evidence="15 16">
    <name type="scientific">Anaeromyces robustus</name>
    <dbReference type="NCBI Taxonomy" id="1754192"/>
    <lineage>
        <taxon>Eukaryota</taxon>
        <taxon>Fungi</taxon>
        <taxon>Fungi incertae sedis</taxon>
        <taxon>Chytridiomycota</taxon>
        <taxon>Chytridiomycota incertae sedis</taxon>
        <taxon>Neocallimastigomycetes</taxon>
        <taxon>Neocallimastigales</taxon>
        <taxon>Neocallimastigaceae</taxon>
        <taxon>Anaeromyces</taxon>
    </lineage>
</organism>
<dbReference type="GO" id="GO:0045493">
    <property type="term" value="P:xylan catabolic process"/>
    <property type="evidence" value="ECO:0007669"/>
    <property type="project" value="UniProtKB-UniRule"/>
</dbReference>
<dbReference type="Pfam" id="PF00457">
    <property type="entry name" value="Glyco_hydro_11"/>
    <property type="match status" value="1"/>
</dbReference>
<feature type="active site" description="Nucleophile" evidence="10">
    <location>
        <position position="128"/>
    </location>
</feature>
<dbReference type="InterPro" id="IPR033123">
    <property type="entry name" value="GH11_dom"/>
</dbReference>
<keyword evidence="16" id="KW-1185">Reference proteome</keyword>
<dbReference type="GO" id="GO:0030248">
    <property type="term" value="F:cellulose binding"/>
    <property type="evidence" value="ECO:0007669"/>
    <property type="project" value="InterPro"/>
</dbReference>
<evidence type="ECO:0000313" key="16">
    <source>
        <dbReference type="Proteomes" id="UP000193944"/>
    </source>
</evidence>
<evidence type="ECO:0000256" key="7">
    <source>
        <dbReference type="ARBA" id="ARBA00023277"/>
    </source>
</evidence>
<keyword evidence="4 10" id="KW-0858">Xylan degradation</keyword>
<dbReference type="PROSITE" id="PS51761">
    <property type="entry name" value="GH11_3"/>
    <property type="match status" value="1"/>
</dbReference>
<dbReference type="InterPro" id="IPR035971">
    <property type="entry name" value="CBD_sf"/>
</dbReference>
<evidence type="ECO:0000256" key="2">
    <source>
        <dbReference type="ARBA" id="ARBA00004851"/>
    </source>
</evidence>
<comment type="pathway">
    <text evidence="2 10">Glycan degradation; xylan degradation.</text>
</comment>
<dbReference type="PANTHER" id="PTHR46828">
    <property type="entry name" value="ENDO-1,4-BETA-XYLANASE A-RELATED"/>
    <property type="match status" value="1"/>
</dbReference>
<comment type="caution">
    <text evidence="15">The sequence shown here is derived from an EMBL/GenBank/DDBJ whole genome shotgun (WGS) entry which is preliminary data.</text>
</comment>
<keyword evidence="5 12" id="KW-0732">Signal</keyword>
<feature type="domain" description="CBM1" evidence="13">
    <location>
        <begin position="399"/>
        <end position="433"/>
    </location>
</feature>
<sequence length="433" mass="46673">MKFSQIIPFIFSFTTVSLAQSFCDATGHSGESVKVNGNKIGKIGNVDYQLWADGGNNSATFYSDGSFSCAFQTSLDYLCRTGISFNNGKTSSQIGRIKADFKVVKQSITNVGYAYVGVYGWTKNPRVEYYVVDDWLSPERPGDWLGNQKQGDFTIDGAEYTVYKNLRGDLTQYFSLRKVGRSCGTIDVSAHFDQWEKLGMTMGTLDEVKVLAEIGNGNGGVSGTVEFPYAKVYLGSGTSDQSQAQTQIGQTGQTGQTNQSQNLTQSQIPPTQEQNPIQGQTPPTQEQNPIQGQTPPTQGQNPIQGQTPPTQGQNPIQGQTPPTQGQNPIQGQTPPAQGQDPQQNNWGNNFGNNNYGGWGVPQDPAQSQNPTQGQAPPQDWSNNSIPQNGTPQNATPSGNCAGEWAQCGGQGFSGPTCCSKGTCVEINQYYSQC</sequence>
<feature type="compositionally biased region" description="Low complexity" evidence="11">
    <location>
        <begin position="243"/>
        <end position="267"/>
    </location>
</feature>
<dbReference type="GO" id="GO:0005576">
    <property type="term" value="C:extracellular region"/>
    <property type="evidence" value="ECO:0007669"/>
    <property type="project" value="InterPro"/>
</dbReference>
<evidence type="ECO:0000256" key="6">
    <source>
        <dbReference type="ARBA" id="ARBA00022801"/>
    </source>
</evidence>
<evidence type="ECO:0000256" key="4">
    <source>
        <dbReference type="ARBA" id="ARBA00022651"/>
    </source>
</evidence>
<feature type="non-terminal residue" evidence="15">
    <location>
        <position position="433"/>
    </location>
</feature>
<keyword evidence="7 10" id="KW-0119">Carbohydrate metabolism</keyword>
<dbReference type="EC" id="3.2.1.8" evidence="3 10"/>
<dbReference type="InterPro" id="IPR013319">
    <property type="entry name" value="GH11/12"/>
</dbReference>
<reference evidence="15 16" key="1">
    <citation type="submission" date="2016-08" db="EMBL/GenBank/DDBJ databases">
        <title>A Parts List for Fungal Cellulosomes Revealed by Comparative Genomics.</title>
        <authorList>
            <consortium name="DOE Joint Genome Institute"/>
            <person name="Haitjema C.H."/>
            <person name="Gilmore S.P."/>
            <person name="Henske J.K."/>
            <person name="Solomon K.V."/>
            <person name="De Groot R."/>
            <person name="Kuo A."/>
            <person name="Mondo S.J."/>
            <person name="Salamov A.A."/>
            <person name="Labutti K."/>
            <person name="Zhao Z."/>
            <person name="Chiniquy J."/>
            <person name="Barry K."/>
            <person name="Brewer H.M."/>
            <person name="Purvine S.O."/>
            <person name="Wright A.T."/>
            <person name="Boxma B."/>
            <person name="Van Alen T."/>
            <person name="Hackstein J.H."/>
            <person name="Baker S.E."/>
            <person name="Grigoriev I.V."/>
            <person name="O'Malley M.A."/>
        </authorList>
    </citation>
    <scope>NUCLEOTIDE SEQUENCE [LARGE SCALE GENOMIC DNA]</scope>
    <source>
        <strain evidence="15 16">S4</strain>
    </source>
</reference>
<feature type="compositionally biased region" description="Polar residues" evidence="11">
    <location>
        <begin position="268"/>
        <end position="286"/>
    </location>
</feature>
<evidence type="ECO:0000256" key="5">
    <source>
        <dbReference type="ARBA" id="ARBA00022729"/>
    </source>
</evidence>
<feature type="region of interest" description="Disordered" evidence="11">
    <location>
        <begin position="243"/>
        <end position="397"/>
    </location>
</feature>
<dbReference type="AlphaFoldDB" id="A0A1Y1XIJ7"/>
<evidence type="ECO:0000256" key="8">
    <source>
        <dbReference type="ARBA" id="ARBA00023295"/>
    </source>
</evidence>
<keyword evidence="9 10" id="KW-0624">Polysaccharide degradation</keyword>
<feature type="compositionally biased region" description="Low complexity" evidence="11">
    <location>
        <begin position="287"/>
        <end position="335"/>
    </location>
</feature>
<feature type="compositionally biased region" description="Polar residues" evidence="11">
    <location>
        <begin position="364"/>
        <end position="397"/>
    </location>
</feature>
<keyword evidence="8 10" id="KW-0326">Glycosidase</keyword>
<evidence type="ECO:0000256" key="9">
    <source>
        <dbReference type="ARBA" id="ARBA00023326"/>
    </source>
</evidence>
<dbReference type="PANTHER" id="PTHR46828:SF2">
    <property type="entry name" value="ENDO-1,4-BETA-XYLANASE A-RELATED"/>
    <property type="match status" value="1"/>
</dbReference>
<evidence type="ECO:0000256" key="10">
    <source>
        <dbReference type="PROSITE-ProRule" id="PRU01097"/>
    </source>
</evidence>
<gene>
    <name evidence="15" type="ORF">BCR32DRAFT_325387</name>
</gene>
<dbReference type="PROSITE" id="PS00562">
    <property type="entry name" value="CBM1_1"/>
    <property type="match status" value="1"/>
</dbReference>
<evidence type="ECO:0000313" key="15">
    <source>
        <dbReference type="EMBL" id="ORX85522.1"/>
    </source>
</evidence>
<evidence type="ECO:0000259" key="13">
    <source>
        <dbReference type="PROSITE" id="PS51164"/>
    </source>
</evidence>
<dbReference type="InterPro" id="IPR013320">
    <property type="entry name" value="ConA-like_dom_sf"/>
</dbReference>
<dbReference type="SUPFAM" id="SSF57180">
    <property type="entry name" value="Cellulose-binding domain"/>
    <property type="match status" value="1"/>
</dbReference>
<accession>A0A1Y1XIJ7</accession>
<protein>
    <recommendedName>
        <fullName evidence="3 10">endo-1,4-beta-xylanase</fullName>
        <ecNumber evidence="3 10">3.2.1.8</ecNumber>
    </recommendedName>
</protein>
<feature type="signal peptide" evidence="12">
    <location>
        <begin position="1"/>
        <end position="19"/>
    </location>
</feature>
<dbReference type="Pfam" id="PF00734">
    <property type="entry name" value="CBM_1"/>
    <property type="match status" value="1"/>
</dbReference>
<name>A0A1Y1XIJ7_9FUNG</name>
<comment type="similarity">
    <text evidence="10">Belongs to the glycosyl hydrolase 11 (cellulase G) family.</text>
</comment>
<dbReference type="Proteomes" id="UP000193944">
    <property type="component" value="Unassembled WGS sequence"/>
</dbReference>
<evidence type="ECO:0000256" key="11">
    <source>
        <dbReference type="SAM" id="MobiDB-lite"/>
    </source>
</evidence>
<keyword evidence="15" id="KW-0430">Lectin</keyword>
<keyword evidence="6 10" id="KW-0378">Hydrolase</keyword>